<reference evidence="5 6" key="1">
    <citation type="submission" date="2019-06" db="EMBL/GenBank/DDBJ databases">
        <title>YIM 131921 draft genome.</title>
        <authorList>
            <person name="Jiang L."/>
        </authorList>
    </citation>
    <scope>NUCLEOTIDE SEQUENCE [LARGE SCALE GENOMIC DNA]</scope>
    <source>
        <strain evidence="5 6">YIM 131921</strain>
    </source>
</reference>
<dbReference type="Gene3D" id="3.40.50.720">
    <property type="entry name" value="NAD(P)-binding Rossmann-like Domain"/>
    <property type="match status" value="1"/>
</dbReference>
<dbReference type="EMBL" id="VDFU01000004">
    <property type="protein sequence ID" value="TNC51657.1"/>
    <property type="molecule type" value="Genomic_DNA"/>
</dbReference>
<proteinExistence type="inferred from homology"/>
<dbReference type="GO" id="GO:0016491">
    <property type="term" value="F:oxidoreductase activity"/>
    <property type="evidence" value="ECO:0007669"/>
    <property type="project" value="UniProtKB-KW"/>
</dbReference>
<dbReference type="OrthoDB" id="9771073at2"/>
<evidence type="ECO:0000256" key="1">
    <source>
        <dbReference type="ARBA" id="ARBA00007637"/>
    </source>
</evidence>
<keyword evidence="2" id="KW-0560">Oxidoreductase</keyword>
<keyword evidence="3" id="KW-0520">NAD</keyword>
<evidence type="ECO:0000313" key="6">
    <source>
        <dbReference type="Proteomes" id="UP000305887"/>
    </source>
</evidence>
<dbReference type="Pfam" id="PF01370">
    <property type="entry name" value="Epimerase"/>
    <property type="match status" value="1"/>
</dbReference>
<dbReference type="Proteomes" id="UP000305887">
    <property type="component" value="Unassembled WGS sequence"/>
</dbReference>
<keyword evidence="6" id="KW-1185">Reference proteome</keyword>
<evidence type="ECO:0000256" key="3">
    <source>
        <dbReference type="ARBA" id="ARBA00023027"/>
    </source>
</evidence>
<dbReference type="SUPFAM" id="SSF51735">
    <property type="entry name" value="NAD(P)-binding Rossmann-fold domains"/>
    <property type="match status" value="1"/>
</dbReference>
<dbReference type="InterPro" id="IPR001509">
    <property type="entry name" value="Epimerase_deHydtase"/>
</dbReference>
<feature type="domain" description="NAD-dependent epimerase/dehydratase" evidence="4">
    <location>
        <begin position="3"/>
        <end position="172"/>
    </location>
</feature>
<evidence type="ECO:0000313" key="5">
    <source>
        <dbReference type="EMBL" id="TNC51657.1"/>
    </source>
</evidence>
<sequence length="278" mass="30108">MRVAITGGWGRVGRAIVPAALAQGWEVVVIDREPAPQDAPEVAQAMVLEMADRDGLLAAFRGCDALIHMAAIPSPRGRHPHDVHNLNVTGSYNALDAATAAGIRRIVQGSSVNAIGLAYSVHHRFECFPIDETHPFRGDDPYALSKWICELQGQALAQRVPGLQVASLRMHWVVPDRATAVRRFTLEAADGRRELWAYTLDTEAARACVLALETEFGGHEVFQVVAPDTTLEVPTAEAVARFYPEVPLSRPLEGCESLFDSSKAGRLLGWHHPAGAAS</sequence>
<accession>A0A5C4N492</accession>
<dbReference type="AlphaFoldDB" id="A0A5C4N492"/>
<evidence type="ECO:0000259" key="4">
    <source>
        <dbReference type="Pfam" id="PF01370"/>
    </source>
</evidence>
<protein>
    <submittedName>
        <fullName evidence="5">NAD(P)-dependent oxidoreductase</fullName>
    </submittedName>
</protein>
<organism evidence="5 6">
    <name type="scientific">Rubellimicrobium rubrum</name>
    <dbReference type="NCBI Taxonomy" id="2585369"/>
    <lineage>
        <taxon>Bacteria</taxon>
        <taxon>Pseudomonadati</taxon>
        <taxon>Pseudomonadota</taxon>
        <taxon>Alphaproteobacteria</taxon>
        <taxon>Rhodobacterales</taxon>
        <taxon>Roseobacteraceae</taxon>
        <taxon>Rubellimicrobium</taxon>
    </lineage>
</organism>
<evidence type="ECO:0000256" key="2">
    <source>
        <dbReference type="ARBA" id="ARBA00023002"/>
    </source>
</evidence>
<comment type="caution">
    <text evidence="5">The sequence shown here is derived from an EMBL/GenBank/DDBJ whole genome shotgun (WGS) entry which is preliminary data.</text>
</comment>
<name>A0A5C4N492_9RHOB</name>
<gene>
    <name evidence="5" type="ORF">FHG66_05730</name>
</gene>
<dbReference type="PANTHER" id="PTHR43103:SF5">
    <property type="entry name" value="4-EPIMERASE, PUTATIVE (AFU_ORTHOLOGUE AFUA_7G00360)-RELATED"/>
    <property type="match status" value="1"/>
</dbReference>
<comment type="similarity">
    <text evidence="1">Belongs to the NAD(P)-dependent epimerase/dehydratase family.</text>
</comment>
<dbReference type="InterPro" id="IPR036291">
    <property type="entry name" value="NAD(P)-bd_dom_sf"/>
</dbReference>
<dbReference type="RefSeq" id="WP_139075778.1">
    <property type="nucleotide sequence ID" value="NZ_VDFU01000004.1"/>
</dbReference>
<dbReference type="PANTHER" id="PTHR43103">
    <property type="entry name" value="NUCLEOSIDE-DIPHOSPHATE-SUGAR EPIMERASE"/>
    <property type="match status" value="1"/>
</dbReference>